<keyword evidence="4" id="KW-1185">Reference proteome</keyword>
<dbReference type="VEuPathDB" id="FungiDB:PTTG_08786"/>
<gene>
    <name evidence="2" type="ORF">PTTG_08786</name>
</gene>
<feature type="region of interest" description="Disordered" evidence="1">
    <location>
        <begin position="113"/>
        <end position="255"/>
    </location>
</feature>
<feature type="compositionally biased region" description="Basic and acidic residues" evidence="1">
    <location>
        <begin position="167"/>
        <end position="190"/>
    </location>
</feature>
<reference evidence="3" key="4">
    <citation type="submission" date="2025-05" db="UniProtKB">
        <authorList>
            <consortium name="EnsemblFungi"/>
        </authorList>
    </citation>
    <scope>IDENTIFICATION</scope>
    <source>
        <strain evidence="3">isolate 1-1 / race 1 (BBBD)</strain>
    </source>
</reference>
<reference evidence="2" key="1">
    <citation type="submission" date="2009-11" db="EMBL/GenBank/DDBJ databases">
        <authorList>
            <consortium name="The Broad Institute Genome Sequencing Platform"/>
            <person name="Ward D."/>
            <person name="Feldgarden M."/>
            <person name="Earl A."/>
            <person name="Young S.K."/>
            <person name="Zeng Q."/>
            <person name="Koehrsen M."/>
            <person name="Alvarado L."/>
            <person name="Berlin A."/>
            <person name="Bochicchio J."/>
            <person name="Borenstein D."/>
            <person name="Chapman S.B."/>
            <person name="Chen Z."/>
            <person name="Engels R."/>
            <person name="Freedman E."/>
            <person name="Gellesch M."/>
            <person name="Goldberg J."/>
            <person name="Griggs A."/>
            <person name="Gujja S."/>
            <person name="Heilman E."/>
            <person name="Heiman D."/>
            <person name="Hepburn T."/>
            <person name="Howarth C."/>
            <person name="Jen D."/>
            <person name="Larson L."/>
            <person name="Lewis B."/>
            <person name="Mehta T."/>
            <person name="Park D."/>
            <person name="Pearson M."/>
            <person name="Roberts A."/>
            <person name="Saif S."/>
            <person name="Shea T."/>
            <person name="Shenoy N."/>
            <person name="Sisk P."/>
            <person name="Stolte C."/>
            <person name="Sykes S."/>
            <person name="Thomson T."/>
            <person name="Walk T."/>
            <person name="White J."/>
            <person name="Yandava C."/>
            <person name="Izard J."/>
            <person name="Baranova O.V."/>
            <person name="Blanton J.M."/>
            <person name="Tanner A.C."/>
            <person name="Dewhirst F.E."/>
            <person name="Haas B."/>
            <person name="Nusbaum C."/>
            <person name="Birren B."/>
        </authorList>
    </citation>
    <scope>NUCLEOTIDE SEQUENCE [LARGE SCALE GENOMIC DNA]</scope>
    <source>
        <strain evidence="2">1-1 BBBD Race 1</strain>
    </source>
</reference>
<reference evidence="3 4" key="3">
    <citation type="journal article" date="2017" name="G3 (Bethesda)">
        <title>Comparative analysis highlights variable genome content of wheat rusts and divergence of the mating loci.</title>
        <authorList>
            <person name="Cuomo C.A."/>
            <person name="Bakkeren G."/>
            <person name="Khalil H.B."/>
            <person name="Panwar V."/>
            <person name="Joly D."/>
            <person name="Linning R."/>
            <person name="Sakthikumar S."/>
            <person name="Song X."/>
            <person name="Adiconis X."/>
            <person name="Fan L."/>
            <person name="Goldberg J.M."/>
            <person name="Levin J.Z."/>
            <person name="Young S."/>
            <person name="Zeng Q."/>
            <person name="Anikster Y."/>
            <person name="Bruce M."/>
            <person name="Wang M."/>
            <person name="Yin C."/>
            <person name="McCallum B."/>
            <person name="Szabo L.J."/>
            <person name="Hulbert S."/>
            <person name="Chen X."/>
            <person name="Fellers J.P."/>
        </authorList>
    </citation>
    <scope>NUCLEOTIDE SEQUENCE</scope>
    <source>
        <strain evidence="4">Isolate 1-1 / race 1 (BBBD)</strain>
        <strain evidence="3">isolate 1-1 / race 1 (BBBD)</strain>
    </source>
</reference>
<dbReference type="EnsemblFungi" id="PTTG_08786-t43_1">
    <property type="protein sequence ID" value="PTTG_08786-t43_1-p1"/>
    <property type="gene ID" value="PTTG_08786"/>
</dbReference>
<dbReference type="EMBL" id="ADAS02000229">
    <property type="protein sequence ID" value="OAV88003.1"/>
    <property type="molecule type" value="Genomic_DNA"/>
</dbReference>
<evidence type="ECO:0000313" key="3">
    <source>
        <dbReference type="EnsemblFungi" id="PTTG_08786-t43_1-p1"/>
    </source>
</evidence>
<feature type="region of interest" description="Disordered" evidence="1">
    <location>
        <begin position="268"/>
        <end position="294"/>
    </location>
</feature>
<dbReference type="Proteomes" id="UP000005240">
    <property type="component" value="Unassembled WGS sequence"/>
</dbReference>
<organism evidence="2">
    <name type="scientific">Puccinia triticina (isolate 1-1 / race 1 (BBBD))</name>
    <name type="common">Brown leaf rust fungus</name>
    <dbReference type="NCBI Taxonomy" id="630390"/>
    <lineage>
        <taxon>Eukaryota</taxon>
        <taxon>Fungi</taxon>
        <taxon>Dikarya</taxon>
        <taxon>Basidiomycota</taxon>
        <taxon>Pucciniomycotina</taxon>
        <taxon>Pucciniomycetes</taxon>
        <taxon>Pucciniales</taxon>
        <taxon>Pucciniaceae</taxon>
        <taxon>Puccinia</taxon>
    </lineage>
</organism>
<feature type="compositionally biased region" description="Low complexity" evidence="1">
    <location>
        <begin position="280"/>
        <end position="294"/>
    </location>
</feature>
<proteinExistence type="predicted"/>
<evidence type="ECO:0000313" key="4">
    <source>
        <dbReference type="Proteomes" id="UP000005240"/>
    </source>
</evidence>
<reference evidence="2" key="2">
    <citation type="submission" date="2016-05" db="EMBL/GenBank/DDBJ databases">
        <title>Comparative analysis highlights variable genome content of wheat rusts and divergence of the mating loci.</title>
        <authorList>
            <person name="Cuomo C.A."/>
            <person name="Bakkeren G."/>
            <person name="Szabo L."/>
            <person name="Khalil H."/>
            <person name="Joly D."/>
            <person name="Goldberg J."/>
            <person name="Young S."/>
            <person name="Zeng Q."/>
            <person name="Fellers J."/>
        </authorList>
    </citation>
    <scope>NUCLEOTIDE SEQUENCE [LARGE SCALE GENOMIC DNA]</scope>
    <source>
        <strain evidence="2">1-1 BBBD Race 1</strain>
    </source>
</reference>
<dbReference type="AlphaFoldDB" id="A0A180G7Y2"/>
<sequence length="428" mass="45974">MDPASDASLLPNPALLPNAPALDVHSNAENVVLSSALDTLRGPAPLLKACANYKAISQPTLLRSERRQAGKKEYVTSCTGLEEILEQALGISESLPVPPAQIISGIRDIQEECQKRKQGKPIPPEDLIDLTNESNNEDFDKSTQVTSASKSLPKQSPHSSPLVGQYKPDHLCPAEDAHDAPLHGKIDHPDAASQTLSHTTGASESSSAKLTGPASTNNPALPPATGPQVNPNLPHDSLPTPSPANPTNSPLLKAPPAPMITLLSLAANTGSAHPSPSDQTHAPSTSTSQPSPISFIKDKSIRSKVHVILKNFQGNINHQKFTAAHNSVHSFLDCQEKSMHKRTLPPDLPQFSLVQAESTHKSWLKEIQKHLGTILLPGNNEPWFAPELIDISQIQSANLKDLKASSHVKFSFALLLWEIQKPSKLQLS</sequence>
<evidence type="ECO:0000256" key="1">
    <source>
        <dbReference type="SAM" id="MobiDB-lite"/>
    </source>
</evidence>
<protein>
    <submittedName>
        <fullName evidence="2 3">Uncharacterized protein</fullName>
    </submittedName>
</protein>
<feature type="compositionally biased region" description="Polar residues" evidence="1">
    <location>
        <begin position="268"/>
        <end position="279"/>
    </location>
</feature>
<feature type="compositionally biased region" description="Polar residues" evidence="1">
    <location>
        <begin position="192"/>
        <end position="219"/>
    </location>
</feature>
<feature type="compositionally biased region" description="Polar residues" evidence="1">
    <location>
        <begin position="142"/>
        <end position="159"/>
    </location>
</feature>
<name>A0A180G7Y2_PUCT1</name>
<dbReference type="STRING" id="630390.A0A180G7Y2"/>
<evidence type="ECO:0000313" key="2">
    <source>
        <dbReference type="EMBL" id="OAV88003.1"/>
    </source>
</evidence>
<accession>A0A180G7Y2</accession>